<name>A0A2P5D5Z4_PARAD</name>
<evidence type="ECO:0000313" key="2">
    <source>
        <dbReference type="Proteomes" id="UP000237105"/>
    </source>
</evidence>
<reference evidence="2" key="1">
    <citation type="submission" date="2016-06" db="EMBL/GenBank/DDBJ databases">
        <title>Parallel loss of symbiosis genes in relatives of nitrogen-fixing non-legume Parasponia.</title>
        <authorList>
            <person name="Van Velzen R."/>
            <person name="Holmer R."/>
            <person name="Bu F."/>
            <person name="Rutten L."/>
            <person name="Van Zeijl A."/>
            <person name="Liu W."/>
            <person name="Santuari L."/>
            <person name="Cao Q."/>
            <person name="Sharma T."/>
            <person name="Shen D."/>
            <person name="Roswanjaya Y."/>
            <person name="Wardhani T."/>
            <person name="Kalhor M.S."/>
            <person name="Jansen J."/>
            <person name="Van den Hoogen J."/>
            <person name="Gungor B."/>
            <person name="Hartog M."/>
            <person name="Hontelez J."/>
            <person name="Verver J."/>
            <person name="Yang W.-C."/>
            <person name="Schijlen E."/>
            <person name="Repin R."/>
            <person name="Schilthuizen M."/>
            <person name="Schranz E."/>
            <person name="Heidstra R."/>
            <person name="Miyata K."/>
            <person name="Fedorova E."/>
            <person name="Kohlen W."/>
            <person name="Bisseling T."/>
            <person name="Smit S."/>
            <person name="Geurts R."/>
        </authorList>
    </citation>
    <scope>NUCLEOTIDE SEQUENCE [LARGE SCALE GENOMIC DNA]</scope>
    <source>
        <strain evidence="2">cv. WU1-14</strain>
    </source>
</reference>
<proteinExistence type="predicted"/>
<dbReference type="AlphaFoldDB" id="A0A2P5D5Z4"/>
<protein>
    <submittedName>
        <fullName evidence="1">Uncharacterized protein</fullName>
    </submittedName>
</protein>
<dbReference type="EMBL" id="JXTB01000060">
    <property type="protein sequence ID" value="PON68730.1"/>
    <property type="molecule type" value="Genomic_DNA"/>
</dbReference>
<comment type="caution">
    <text evidence="1">The sequence shown here is derived from an EMBL/GenBank/DDBJ whole genome shotgun (WGS) entry which is preliminary data.</text>
</comment>
<keyword evidence="2" id="KW-1185">Reference proteome</keyword>
<accession>A0A2P5D5Z4</accession>
<dbReference type="Proteomes" id="UP000237105">
    <property type="component" value="Unassembled WGS sequence"/>
</dbReference>
<sequence length="106" mass="12382">MHSLVRHLLLQNGIDVENEFVSSNRTVLLSLTDICRVNSRAAHKTLHTTQILQLLQILPALSAMFYNLQDFIHALSKMKYLSPYIIKFIMNYFLARYSCLLRRNDL</sequence>
<evidence type="ECO:0000313" key="1">
    <source>
        <dbReference type="EMBL" id="PON68730.1"/>
    </source>
</evidence>
<gene>
    <name evidence="1" type="ORF">PanWU01x14_093370</name>
</gene>
<organism evidence="1 2">
    <name type="scientific">Parasponia andersonii</name>
    <name type="common">Sponia andersonii</name>
    <dbReference type="NCBI Taxonomy" id="3476"/>
    <lineage>
        <taxon>Eukaryota</taxon>
        <taxon>Viridiplantae</taxon>
        <taxon>Streptophyta</taxon>
        <taxon>Embryophyta</taxon>
        <taxon>Tracheophyta</taxon>
        <taxon>Spermatophyta</taxon>
        <taxon>Magnoliopsida</taxon>
        <taxon>eudicotyledons</taxon>
        <taxon>Gunneridae</taxon>
        <taxon>Pentapetalae</taxon>
        <taxon>rosids</taxon>
        <taxon>fabids</taxon>
        <taxon>Rosales</taxon>
        <taxon>Cannabaceae</taxon>
        <taxon>Parasponia</taxon>
    </lineage>
</organism>